<proteinExistence type="predicted"/>
<name>A0A1A9VI95_GLOAU</name>
<evidence type="ECO:0000256" key="1">
    <source>
        <dbReference type="SAM" id="Phobius"/>
    </source>
</evidence>
<dbReference type="Proteomes" id="UP000078200">
    <property type="component" value="Unassembled WGS sequence"/>
</dbReference>
<organism evidence="2 3">
    <name type="scientific">Glossina austeni</name>
    <name type="common">Savannah tsetse fly</name>
    <dbReference type="NCBI Taxonomy" id="7395"/>
    <lineage>
        <taxon>Eukaryota</taxon>
        <taxon>Metazoa</taxon>
        <taxon>Ecdysozoa</taxon>
        <taxon>Arthropoda</taxon>
        <taxon>Hexapoda</taxon>
        <taxon>Insecta</taxon>
        <taxon>Pterygota</taxon>
        <taxon>Neoptera</taxon>
        <taxon>Endopterygota</taxon>
        <taxon>Diptera</taxon>
        <taxon>Brachycera</taxon>
        <taxon>Muscomorpha</taxon>
        <taxon>Hippoboscoidea</taxon>
        <taxon>Glossinidae</taxon>
        <taxon>Glossina</taxon>
    </lineage>
</organism>
<reference evidence="2" key="1">
    <citation type="submission" date="2020-05" db="UniProtKB">
        <authorList>
            <consortium name="EnsemblMetazoa"/>
        </authorList>
    </citation>
    <scope>IDENTIFICATION</scope>
    <source>
        <strain evidence="2">TTRI</strain>
    </source>
</reference>
<dbReference type="AlphaFoldDB" id="A0A1A9VI95"/>
<protein>
    <submittedName>
        <fullName evidence="2">Uncharacterized protein</fullName>
    </submittedName>
</protein>
<feature type="transmembrane region" description="Helical" evidence="1">
    <location>
        <begin position="95"/>
        <end position="122"/>
    </location>
</feature>
<accession>A0A1A9VI95</accession>
<keyword evidence="3" id="KW-1185">Reference proteome</keyword>
<evidence type="ECO:0000313" key="2">
    <source>
        <dbReference type="EnsemblMetazoa" id="GAUT038325-PA"/>
    </source>
</evidence>
<evidence type="ECO:0000313" key="3">
    <source>
        <dbReference type="Proteomes" id="UP000078200"/>
    </source>
</evidence>
<keyword evidence="1" id="KW-1133">Transmembrane helix</keyword>
<keyword evidence="1" id="KW-0472">Membrane</keyword>
<keyword evidence="1" id="KW-0812">Transmembrane</keyword>
<dbReference type="EnsemblMetazoa" id="GAUT038325-RA">
    <property type="protein sequence ID" value="GAUT038325-PA"/>
    <property type="gene ID" value="GAUT038325"/>
</dbReference>
<dbReference type="VEuPathDB" id="VectorBase:GAUT038325"/>
<sequence>MKTWARLTIVAAMASVATITSITYTRHLTNILAMYATQLIAAILHNKEEEFIIPTIVKYFNIYFNRLFNKLYVKSKTSSAIPSASSVLAVTSIDAVTTIIAIITVIAITVWISIIIMALIVVTLNKVREAKYDCLLVTSWCLFGNLDLGVAITF</sequence>